<protein>
    <submittedName>
        <fullName evidence="2">Uncharacterized protein</fullName>
    </submittedName>
</protein>
<dbReference type="Proteomes" id="UP001244207">
    <property type="component" value="Unassembled WGS sequence"/>
</dbReference>
<comment type="caution">
    <text evidence="2">The sequence shown here is derived from an EMBL/GenBank/DDBJ whole genome shotgun (WGS) entry which is preliminary data.</text>
</comment>
<organism evidence="2 3">
    <name type="scientific">Glomerella acutata</name>
    <name type="common">Colletotrichum acutatum</name>
    <dbReference type="NCBI Taxonomy" id="27357"/>
    <lineage>
        <taxon>Eukaryota</taxon>
        <taxon>Fungi</taxon>
        <taxon>Dikarya</taxon>
        <taxon>Ascomycota</taxon>
        <taxon>Pezizomycotina</taxon>
        <taxon>Sordariomycetes</taxon>
        <taxon>Hypocreomycetidae</taxon>
        <taxon>Glomerellales</taxon>
        <taxon>Glomerellaceae</taxon>
        <taxon>Colletotrichum</taxon>
        <taxon>Colletotrichum acutatum species complex</taxon>
    </lineage>
</organism>
<keyword evidence="3" id="KW-1185">Reference proteome</keyword>
<proteinExistence type="predicted"/>
<feature type="region of interest" description="Disordered" evidence="1">
    <location>
        <begin position="100"/>
        <end position="146"/>
    </location>
</feature>
<evidence type="ECO:0000313" key="3">
    <source>
        <dbReference type="Proteomes" id="UP001244207"/>
    </source>
</evidence>
<dbReference type="AlphaFoldDB" id="A0AAD8XHW3"/>
<dbReference type="EMBL" id="JAHMHS010000021">
    <property type="protein sequence ID" value="KAK1727842.1"/>
    <property type="molecule type" value="Genomic_DNA"/>
</dbReference>
<accession>A0AAD8XHW3</accession>
<feature type="compositionally biased region" description="Polar residues" evidence="1">
    <location>
        <begin position="133"/>
        <end position="146"/>
    </location>
</feature>
<evidence type="ECO:0000313" key="2">
    <source>
        <dbReference type="EMBL" id="KAK1727842.1"/>
    </source>
</evidence>
<reference evidence="2" key="1">
    <citation type="submission" date="2021-12" db="EMBL/GenBank/DDBJ databases">
        <title>Comparative genomics, transcriptomics and evolutionary studies reveal genomic signatures of adaptation to plant cell wall in hemibiotrophic fungi.</title>
        <authorList>
            <consortium name="DOE Joint Genome Institute"/>
            <person name="Baroncelli R."/>
            <person name="Diaz J.F."/>
            <person name="Benocci T."/>
            <person name="Peng M."/>
            <person name="Battaglia E."/>
            <person name="Haridas S."/>
            <person name="Andreopoulos W."/>
            <person name="Labutti K."/>
            <person name="Pangilinan J."/>
            <person name="Floch G.L."/>
            <person name="Makela M.R."/>
            <person name="Henrissat B."/>
            <person name="Grigoriev I.V."/>
            <person name="Crouch J.A."/>
            <person name="De Vries R.P."/>
            <person name="Sukno S.A."/>
            <person name="Thon M.R."/>
        </authorList>
    </citation>
    <scope>NUCLEOTIDE SEQUENCE</scope>
    <source>
        <strain evidence="2">CBS 112980</strain>
    </source>
</reference>
<dbReference type="GeneID" id="85394149"/>
<sequence>MQVPIHTAFYLTAHLISRGIAVAKWEGAKVGGVGGYPRVVGYRHRTRPRQNRYPTLAHIRRRERITLDYFTSSSIVGSSGRSPQGKRRCGLSSRQLQFYSSEPHISNPSPGPRPSTRRSLDPNRTPFHHHSSFPLTTHETQRTPPTSFLLHPSTQLRDDWSFLTCLIRLNQPFGVVMVTIDVLPS</sequence>
<evidence type="ECO:0000256" key="1">
    <source>
        <dbReference type="SAM" id="MobiDB-lite"/>
    </source>
</evidence>
<name>A0AAD8XHW3_GLOAC</name>
<dbReference type="RefSeq" id="XP_060367897.1">
    <property type="nucleotide sequence ID" value="XM_060510250.1"/>
</dbReference>
<gene>
    <name evidence="2" type="ORF">BDZ83DRAFT_649207</name>
</gene>